<gene>
    <name evidence="1" type="ORF">LBW59_24035</name>
</gene>
<comment type="caution">
    <text evidence="1">The sequence shown here is derived from an EMBL/GenBank/DDBJ whole genome shotgun (WGS) entry which is preliminary data.</text>
</comment>
<reference evidence="1" key="1">
    <citation type="submission" date="2021-09" db="EMBL/GenBank/DDBJ databases">
        <title>Genomic analysis of Ralstonia spp.</title>
        <authorList>
            <person name="Aburjaile F."/>
            <person name="Ariute J.C."/>
            <person name="Pais A.K.L."/>
            <person name="Albuquerque G.M.R."/>
            <person name="Silva A.M.F."/>
            <person name="Brenig B."/>
            <person name="Azevedo V."/>
            <person name="Matiuzzi M."/>
            <person name="Ramos R."/>
            <person name="Goes-Neto A."/>
            <person name="Soares S."/>
            <person name="Iseppon A.M.B."/>
            <person name="Souza E."/>
            <person name="Gama M."/>
        </authorList>
    </citation>
    <scope>NUCLEOTIDE SEQUENCE</scope>
    <source>
        <strain evidence="1">CCRMRs91</strain>
    </source>
</reference>
<dbReference type="AlphaFoldDB" id="A0AAW5ZV69"/>
<accession>A0AAW5ZV69</accession>
<organism evidence="1 2">
    <name type="scientific">Ralstonia solanacearum</name>
    <name type="common">Pseudomonas solanacearum</name>
    <dbReference type="NCBI Taxonomy" id="305"/>
    <lineage>
        <taxon>Bacteria</taxon>
        <taxon>Pseudomonadati</taxon>
        <taxon>Pseudomonadota</taxon>
        <taxon>Betaproteobacteria</taxon>
        <taxon>Burkholderiales</taxon>
        <taxon>Burkholderiaceae</taxon>
        <taxon>Ralstonia</taxon>
        <taxon>Ralstonia solanacearum species complex</taxon>
    </lineage>
</organism>
<proteinExistence type="predicted"/>
<sequence>MKLTPHEILKHLGVHVPEDGIAINPHDAFMYTTLLSLLGKQMTVDAISDSDLTALNTGLSAAHGQLDSDDTQFHSQSLERLRIHLRLVQAQDFGVAVD</sequence>
<evidence type="ECO:0000313" key="2">
    <source>
        <dbReference type="Proteomes" id="UP001144050"/>
    </source>
</evidence>
<dbReference type="RefSeq" id="WP_247583266.1">
    <property type="nucleotide sequence ID" value="NZ_JAIVFG010000070.1"/>
</dbReference>
<dbReference type="Proteomes" id="UP001144050">
    <property type="component" value="Unassembled WGS sequence"/>
</dbReference>
<evidence type="ECO:0000313" key="1">
    <source>
        <dbReference type="EMBL" id="MDB0573821.1"/>
    </source>
</evidence>
<protein>
    <submittedName>
        <fullName evidence="1">Uncharacterized protein</fullName>
    </submittedName>
</protein>
<name>A0AAW5ZV69_RALSL</name>
<dbReference type="EMBL" id="JAIVFG010000070">
    <property type="protein sequence ID" value="MDB0573821.1"/>
    <property type="molecule type" value="Genomic_DNA"/>
</dbReference>